<keyword evidence="8" id="KW-1185">Reference proteome</keyword>
<evidence type="ECO:0000256" key="5">
    <source>
        <dbReference type="ARBA" id="ARBA00023136"/>
    </source>
</evidence>
<keyword evidence="4" id="KW-1133">Transmembrane helix</keyword>
<dbReference type="Pfam" id="PF10412">
    <property type="entry name" value="TrwB_AAD_bind"/>
    <property type="match status" value="1"/>
</dbReference>
<dbReference type="AlphaFoldDB" id="A0A7X6DT91"/>
<sequence>MAREPDNPIVYFAKTDFRNEEKKFGIKRYDRRAHMYVIGKTGTGKSTLLETMILQDIESGQGLALLDPHGDLVEKIAAKIPERRKDDLIYFNVPDDTRTFAFNPLERVDPQKRSLAAAGLLEAFKKLWSDSWGPRLEHILRNALLALYDQPEATLSDVLRLLEDDAFRRNAALRIHNAQVRAFWLREYEAYPSRFRVEAIAPIQNKVGAFLSDPRLHRILVQPRSSFNLRNVMDEGKILLVNLSKGKIGEDTAALLGALLVTSIGLAALSRAEIPEQERRDFYLYLDEFQSFTTLSLAKMLSELRKYRMGMVLAHQYLSQLDEQIRDAVLGNVGTLISFRVGMSDAEILAKEFYPTFSAGDLIRLSNHHVYLKLMIDGMPSEPFSAKTIISLK</sequence>
<comment type="caution">
    <text evidence="7">The sequence shown here is derived from an EMBL/GenBank/DDBJ whole genome shotgun (WGS) entry which is preliminary data.</text>
</comment>
<dbReference type="GO" id="GO:0005886">
    <property type="term" value="C:plasma membrane"/>
    <property type="evidence" value="ECO:0007669"/>
    <property type="project" value="UniProtKB-SubCell"/>
</dbReference>
<evidence type="ECO:0000256" key="3">
    <source>
        <dbReference type="ARBA" id="ARBA00022692"/>
    </source>
</evidence>
<dbReference type="InterPro" id="IPR027417">
    <property type="entry name" value="P-loop_NTPase"/>
</dbReference>
<dbReference type="RefSeq" id="WP_168062919.1">
    <property type="nucleotide sequence ID" value="NZ_VTOW01000004.1"/>
</dbReference>
<name>A0A7X6DT91_9BACT</name>
<dbReference type="SUPFAM" id="SSF52540">
    <property type="entry name" value="P-loop containing nucleoside triphosphate hydrolases"/>
    <property type="match status" value="1"/>
</dbReference>
<evidence type="ECO:0000256" key="2">
    <source>
        <dbReference type="ARBA" id="ARBA00022475"/>
    </source>
</evidence>
<keyword evidence="5" id="KW-0472">Membrane</keyword>
<organism evidence="7 8">
    <name type="scientific">Candidatus Manganitrophus noduliformans</name>
    <dbReference type="NCBI Taxonomy" id="2606439"/>
    <lineage>
        <taxon>Bacteria</taxon>
        <taxon>Pseudomonadati</taxon>
        <taxon>Nitrospirota</taxon>
        <taxon>Nitrospiria</taxon>
        <taxon>Candidatus Troglogloeales</taxon>
        <taxon>Candidatus Manganitrophaceae</taxon>
        <taxon>Candidatus Manganitrophus</taxon>
    </lineage>
</organism>
<keyword evidence="2" id="KW-1003">Cell membrane</keyword>
<evidence type="ECO:0000313" key="8">
    <source>
        <dbReference type="Proteomes" id="UP000534783"/>
    </source>
</evidence>
<dbReference type="GO" id="GO:0003677">
    <property type="term" value="F:DNA binding"/>
    <property type="evidence" value="ECO:0007669"/>
    <property type="project" value="UniProtKB-KW"/>
</dbReference>
<dbReference type="InterPro" id="IPR019476">
    <property type="entry name" value="T4SS_TraD_DNA-bd"/>
</dbReference>
<dbReference type="CDD" id="cd01127">
    <property type="entry name" value="TrwB_TraG_TraD_VirD4"/>
    <property type="match status" value="1"/>
</dbReference>
<evidence type="ECO:0000256" key="1">
    <source>
        <dbReference type="ARBA" id="ARBA00004651"/>
    </source>
</evidence>
<dbReference type="Gene3D" id="3.40.50.300">
    <property type="entry name" value="P-loop containing nucleotide triphosphate hydrolases"/>
    <property type="match status" value="2"/>
</dbReference>
<evidence type="ECO:0000256" key="4">
    <source>
        <dbReference type="ARBA" id="ARBA00022989"/>
    </source>
</evidence>
<dbReference type="InterPro" id="IPR051539">
    <property type="entry name" value="T4SS-coupling_protein"/>
</dbReference>
<dbReference type="PANTHER" id="PTHR37937">
    <property type="entry name" value="CONJUGATIVE TRANSFER: DNA TRANSPORT"/>
    <property type="match status" value="1"/>
</dbReference>
<evidence type="ECO:0000259" key="6">
    <source>
        <dbReference type="Pfam" id="PF10412"/>
    </source>
</evidence>
<gene>
    <name evidence="7" type="ORF">MNODULE_19730</name>
</gene>
<keyword evidence="3" id="KW-0812">Transmembrane</keyword>
<accession>A0A7X6DT91</accession>
<keyword evidence="7" id="KW-0238">DNA-binding</keyword>
<dbReference type="Proteomes" id="UP000534783">
    <property type="component" value="Unassembled WGS sequence"/>
</dbReference>
<dbReference type="PANTHER" id="PTHR37937:SF1">
    <property type="entry name" value="CONJUGATIVE TRANSFER: DNA TRANSPORT"/>
    <property type="match status" value="1"/>
</dbReference>
<evidence type="ECO:0000313" key="7">
    <source>
        <dbReference type="EMBL" id="NKE72988.1"/>
    </source>
</evidence>
<comment type="subcellular location">
    <subcellularLocation>
        <location evidence="1">Cell membrane</location>
        <topology evidence="1">Multi-pass membrane protein</topology>
    </subcellularLocation>
</comment>
<feature type="domain" description="Type IV secretion system coupling protein TraD DNA-binding" evidence="6">
    <location>
        <begin position="29"/>
        <end position="340"/>
    </location>
</feature>
<protein>
    <submittedName>
        <fullName evidence="7">Type IV secretion system DNA-binding domain-containing protein</fullName>
    </submittedName>
</protein>
<reference evidence="7 8" key="1">
    <citation type="journal article" date="2020" name="Nature">
        <title>Bacterial chemolithoautotrophy via manganese oxidation.</title>
        <authorList>
            <person name="Yu H."/>
            <person name="Leadbetter J.R."/>
        </authorList>
    </citation>
    <scope>NUCLEOTIDE SEQUENCE [LARGE SCALE GENOMIC DNA]</scope>
    <source>
        <strain evidence="7 8">Mn-1</strain>
    </source>
</reference>
<proteinExistence type="predicted"/>
<dbReference type="EMBL" id="VTOW01000004">
    <property type="protein sequence ID" value="NKE72988.1"/>
    <property type="molecule type" value="Genomic_DNA"/>
</dbReference>